<name>A0A2N8PD20_STRNR</name>
<proteinExistence type="predicted"/>
<dbReference type="InterPro" id="IPR016031">
    <property type="entry name" value="Trp_RNA-bd_attenuator-like_dom"/>
</dbReference>
<dbReference type="SUPFAM" id="SSF51219">
    <property type="entry name" value="TRAP-like"/>
    <property type="match status" value="1"/>
</dbReference>
<dbReference type="RefSeq" id="WP_102926041.1">
    <property type="nucleotide sequence ID" value="NZ_LJSN01000003.1"/>
</dbReference>
<dbReference type="Proteomes" id="UP000236047">
    <property type="component" value="Unassembled WGS sequence"/>
</dbReference>
<evidence type="ECO:0008006" key="3">
    <source>
        <dbReference type="Google" id="ProtNLM"/>
    </source>
</evidence>
<gene>
    <name evidence="1" type="ORF">AOB60_33760</name>
</gene>
<dbReference type="AlphaFoldDB" id="A0A2N8PD20"/>
<evidence type="ECO:0000313" key="2">
    <source>
        <dbReference type="Proteomes" id="UP000236047"/>
    </source>
</evidence>
<reference evidence="2" key="1">
    <citation type="submission" date="2015-09" db="EMBL/GenBank/DDBJ databases">
        <authorList>
            <person name="Graham D.E."/>
            <person name="Mahan K.M."/>
            <person name="Klingeman D.M."/>
            <person name="Fida T."/>
            <person name="Giannone R.J."/>
            <person name="Hettich R.L."/>
            <person name="Parry R.J."/>
            <person name="Spain J.C."/>
        </authorList>
    </citation>
    <scope>NUCLEOTIDE SEQUENCE [LARGE SCALE GENOMIC DNA]</scope>
    <source>
        <strain evidence="2">JCM 4701</strain>
    </source>
</reference>
<dbReference type="PANTHER" id="PTHR38074:SF1">
    <property type="entry name" value="ALTERED INHERITANCE OF MITOCHONDRIA PROTEIN 24, MITOCHONDRIAL"/>
    <property type="match status" value="1"/>
</dbReference>
<dbReference type="PANTHER" id="PTHR38074">
    <property type="entry name" value="ALTERED INHERITANCE OF MITOCHONDRIA PROTEIN 24, MITOCHONDRIAL"/>
    <property type="match status" value="1"/>
</dbReference>
<protein>
    <recommendedName>
        <fullName evidence="3">AIM24 family protein</fullName>
    </recommendedName>
</protein>
<keyword evidence="2" id="KW-1185">Reference proteome</keyword>
<dbReference type="InterPro" id="IPR036983">
    <property type="entry name" value="AIM24_sf"/>
</dbReference>
<comment type="caution">
    <text evidence="1">The sequence shown here is derived from an EMBL/GenBank/DDBJ whole genome shotgun (WGS) entry which is preliminary data.</text>
</comment>
<dbReference type="Gene3D" id="3.60.160.10">
    <property type="entry name" value="Mitochondrial biogenesis AIM24"/>
    <property type="match status" value="1"/>
</dbReference>
<dbReference type="InterPro" id="IPR002838">
    <property type="entry name" value="AIM24"/>
</dbReference>
<organism evidence="1 2">
    <name type="scientific">Streptomyces noursei</name>
    <name type="common">Streptomyces albulus</name>
    <dbReference type="NCBI Taxonomy" id="1971"/>
    <lineage>
        <taxon>Bacteria</taxon>
        <taxon>Bacillati</taxon>
        <taxon>Actinomycetota</taxon>
        <taxon>Actinomycetes</taxon>
        <taxon>Kitasatosporales</taxon>
        <taxon>Streptomycetaceae</taxon>
        <taxon>Streptomyces</taxon>
    </lineage>
</organism>
<dbReference type="EMBL" id="LJSN01000003">
    <property type="protein sequence ID" value="PNE38903.1"/>
    <property type="molecule type" value="Genomic_DNA"/>
</dbReference>
<accession>A0A2N8PD20</accession>
<dbReference type="Pfam" id="PF01987">
    <property type="entry name" value="AIM24"/>
    <property type="match status" value="1"/>
</dbReference>
<sequence length="227" mass="24084">MPFTALNSRMVEARIVPGQRLFSQRGAMLAYRGEVTFTPNIQGGQGGLGSMIGRRIAGEATPLMTVEVAQGLHGRGDTPTATVMFGYGGHHVQVVDLTGDTLYVEADRLLAFDGSLSQGTMFMGAQGGVMGMVRGQVTGQGLFTTTLQGHGSVAVMAHGGVIELPITPERPVHVDPQAYVAHRGDVRNRLSTAIGWREMIGRGSGEAFQLELSGRGTVYVQASEEKL</sequence>
<evidence type="ECO:0000313" key="1">
    <source>
        <dbReference type="EMBL" id="PNE38903.1"/>
    </source>
</evidence>